<evidence type="ECO:0000313" key="1">
    <source>
        <dbReference type="EMBL" id="CCM65654.1"/>
    </source>
</evidence>
<keyword evidence="2" id="KW-1185">Reference proteome</keyword>
<reference evidence="1 2" key="1">
    <citation type="journal article" date="2013" name="ISME J.">
        <title>Metabolic model for the filamentous 'Candidatus Microthrix parvicella' based on genomic and metagenomic analyses.</title>
        <authorList>
            <person name="Jon McIlroy S."/>
            <person name="Kristiansen R."/>
            <person name="Albertsen M."/>
            <person name="Michael Karst S."/>
            <person name="Rossetti S."/>
            <person name="Lund Nielsen J."/>
            <person name="Tandoi V."/>
            <person name="James Seviour R."/>
            <person name="Nielsen P.H."/>
        </authorList>
    </citation>
    <scope>NUCLEOTIDE SEQUENCE [LARGE SCALE GENOMIC DNA]</scope>
    <source>
        <strain evidence="1 2">RN1</strain>
    </source>
</reference>
<dbReference type="OrthoDB" id="255603at2"/>
<dbReference type="RefSeq" id="WP_012230568.1">
    <property type="nucleotide sequence ID" value="NZ_HG422565.1"/>
</dbReference>
<dbReference type="EMBL" id="CANL01000078">
    <property type="protein sequence ID" value="CCM65654.1"/>
    <property type="molecule type" value="Genomic_DNA"/>
</dbReference>
<sequence>MGVGLGAGPTALTGCIKPTAHGDGPDANSLPEVAGAQRPAYWDAPSHWIDVALPTAVSTTAANEINRSVELTALIHGGFWRDTYGADLMKPLACELLARGHPVANLEYRRLGGRRAGSSKCGVPRGRRRHHAGCHRRRVTDWIDRTID</sequence>
<dbReference type="STRING" id="1229780.BN381_80184"/>
<proteinExistence type="predicted"/>
<gene>
    <name evidence="1" type="ORF">BN381_80184</name>
</gene>
<protein>
    <recommendedName>
        <fullName evidence="3">Alpha/beta hydrolase fold-3 domain-containing protein</fullName>
    </recommendedName>
</protein>
<dbReference type="Gene3D" id="3.40.50.1820">
    <property type="entry name" value="alpha/beta hydrolase"/>
    <property type="match status" value="1"/>
</dbReference>
<evidence type="ECO:0000313" key="2">
    <source>
        <dbReference type="Proteomes" id="UP000018291"/>
    </source>
</evidence>
<organism evidence="1 2">
    <name type="scientific">Candidatus Neomicrothrix parvicella RN1</name>
    <dbReference type="NCBI Taxonomy" id="1229780"/>
    <lineage>
        <taxon>Bacteria</taxon>
        <taxon>Bacillati</taxon>
        <taxon>Actinomycetota</taxon>
        <taxon>Acidimicrobiia</taxon>
        <taxon>Acidimicrobiales</taxon>
        <taxon>Microthrixaceae</taxon>
        <taxon>Candidatus Neomicrothrix</taxon>
    </lineage>
</organism>
<dbReference type="InterPro" id="IPR029058">
    <property type="entry name" value="AB_hydrolase_fold"/>
</dbReference>
<evidence type="ECO:0008006" key="3">
    <source>
        <dbReference type="Google" id="ProtNLM"/>
    </source>
</evidence>
<dbReference type="HOGENOM" id="CLU_1755509_0_0_11"/>
<dbReference type="AlphaFoldDB" id="R4Z3Z7"/>
<name>R4Z3Z7_9ACTN</name>
<comment type="caution">
    <text evidence="1">The sequence shown here is derived from an EMBL/GenBank/DDBJ whole genome shotgun (WGS) entry which is preliminary data.</text>
</comment>
<accession>R4Z3Z7</accession>
<dbReference type="Proteomes" id="UP000018291">
    <property type="component" value="Unassembled WGS sequence"/>
</dbReference>